<dbReference type="GO" id="GO:0071541">
    <property type="term" value="C:eukaryotic translation initiation factor 3 complex, eIF3m"/>
    <property type="evidence" value="ECO:0007669"/>
    <property type="project" value="TreeGrafter"/>
</dbReference>
<evidence type="ECO:0000256" key="6">
    <source>
        <dbReference type="HAMAP-Rule" id="MF_03000"/>
    </source>
</evidence>
<keyword evidence="9" id="KW-1185">Reference proteome</keyword>
<dbReference type="WBParaSite" id="PSAMB.scaffold816size40923.g8953.t1">
    <property type="protein sequence ID" value="PSAMB.scaffold816size40923.g8953.t1"/>
    <property type="gene ID" value="PSAMB.scaffold816size40923.g8953"/>
</dbReference>
<keyword evidence="2 6" id="KW-0963">Cytoplasm</keyword>
<feature type="coiled-coil region" evidence="6">
    <location>
        <begin position="684"/>
        <end position="734"/>
    </location>
</feature>
<dbReference type="PROSITE" id="PS50250">
    <property type="entry name" value="PCI"/>
    <property type="match status" value="1"/>
</dbReference>
<evidence type="ECO:0000256" key="4">
    <source>
        <dbReference type="ARBA" id="ARBA00022884"/>
    </source>
</evidence>
<comment type="subunit">
    <text evidence="6">Component of the eukaryotic translation initiation factor 3 (eIF-3) complex.</text>
</comment>
<feature type="compositionally biased region" description="Basic and acidic residues" evidence="7">
    <location>
        <begin position="820"/>
        <end position="873"/>
    </location>
</feature>
<dbReference type="FunFam" id="4.10.860.10:FF:000001">
    <property type="entry name" value="Eukaryotic translation initiation factor 3 subunit A"/>
    <property type="match status" value="1"/>
</dbReference>
<dbReference type="GO" id="GO:0043614">
    <property type="term" value="C:multi-eIF complex"/>
    <property type="evidence" value="ECO:0007669"/>
    <property type="project" value="TreeGrafter"/>
</dbReference>
<evidence type="ECO:0000256" key="3">
    <source>
        <dbReference type="ARBA" id="ARBA00022540"/>
    </source>
</evidence>
<dbReference type="GO" id="GO:0016282">
    <property type="term" value="C:eukaryotic 43S preinitiation complex"/>
    <property type="evidence" value="ECO:0007669"/>
    <property type="project" value="UniProtKB-UniRule"/>
</dbReference>
<comment type="subcellular location">
    <subcellularLocation>
        <location evidence="1 6">Cytoplasm</location>
    </subcellularLocation>
</comment>
<comment type="function">
    <text evidence="6">RNA-binding component of the eukaryotic translation initiation factor 3 (eIF-3) complex, which is involved in protein synthesis of a specialized repertoire of mRNAs and, together with other initiation factors, stimulates binding of mRNA and methionyl-tRNAi to the 40S ribosome. The eIF-3 complex specifically targets and initiates translation of a subset of mRNAs involved in cell proliferation.</text>
</comment>
<proteinExistence type="inferred from homology"/>
<dbReference type="GO" id="GO:0003729">
    <property type="term" value="F:mRNA binding"/>
    <property type="evidence" value="ECO:0007669"/>
    <property type="project" value="TreeGrafter"/>
</dbReference>
<dbReference type="Gene3D" id="1.25.40.860">
    <property type="match status" value="2"/>
</dbReference>
<feature type="region of interest" description="Disordered" evidence="7">
    <location>
        <begin position="820"/>
        <end position="1046"/>
    </location>
</feature>
<evidence type="ECO:0000313" key="10">
    <source>
        <dbReference type="WBParaSite" id="PSAMB.scaffold816size40923.g8953.t1"/>
    </source>
</evidence>
<evidence type="ECO:0000259" key="8">
    <source>
        <dbReference type="PROSITE" id="PS50250"/>
    </source>
</evidence>
<organism evidence="9 10">
    <name type="scientific">Plectus sambesii</name>
    <dbReference type="NCBI Taxonomy" id="2011161"/>
    <lineage>
        <taxon>Eukaryota</taxon>
        <taxon>Metazoa</taxon>
        <taxon>Ecdysozoa</taxon>
        <taxon>Nematoda</taxon>
        <taxon>Chromadorea</taxon>
        <taxon>Plectida</taxon>
        <taxon>Plectina</taxon>
        <taxon>Plectoidea</taxon>
        <taxon>Plectidae</taxon>
        <taxon>Plectus</taxon>
    </lineage>
</organism>
<keyword evidence="3 6" id="KW-0396">Initiation factor</keyword>
<feature type="domain" description="PCI" evidence="8">
    <location>
        <begin position="320"/>
        <end position="502"/>
    </location>
</feature>
<sequence>MPTYFVKPENALKRAEELLSVGKMEDAVETLHDTIKARRHKTWTKTHESIMLKHVELCVLLRRPHMAKDALFQYKTLTQQVAVKSLETVITHFLELAEQKTEEAQQASIDKVEEVIDDLDQADAPENLLLSAVSGAAAQDRMDRTMLSPWLRFLWDSYRNCLELLRNNAQVEQLYHKIARQSFAFCAKYQRRTEFRKLCEHLRMHLNQIQKHQHLSHGVKLNSAESLALMQDTRLIQLDTSIQMELWQEAYRSAEDVHGMMQLSKEKDKRMVKPASYVNYYDKLALVFFKAGNRLFHAAALLQKYIIFKDMKRTFSAEEAQDQATRVLLATMSIADGAEFPSDLTRHLDIEDVHTANIRLLSNILRLPMTPTRAGIMKEISRLNLPEVANQNARQLYKLLETNFSPLRLAQTVEKELTSLVALEKPEYAQYVDALRSVVAIKAFKQLGQIYETLSLDRIRKVVPFYSPNDLERFLVNASKRRLVQAHVDHRAKCVRFGSTDDATLAGGGDLDLSADTSSDGSQLGADGMRGHLEAIYARLREAVDVLDGAKRRQAILEKLKHNVTVYGYHRKDDYERILSRRKKIEQYKELSERVKADKALQVELEDRKKEEARRAEEIRQLEKRNIEFERLKKAEEQEEIKKRIQRDQIAKLKQSVIYKKIIEEHGEEAVESMDTEQVIQEQLRKLDTERRDQAAKMKAQEKKWDHMVRAMHLEEMKQRKLETDNQLAIAAENWEVYEKERVAKAKEDHEVAVAMYARMQRVRADAVQFLQEVKEAHKEEFSKKFADWKNKLESERQGRLQKRAEQRKKQRREAWIREKENQRMREKDEEERAVREAEQEKQRKRERPQRDDRPPRDDFKESKADNDSDWRSGHVAQPSSQSSMRGGPGRGGPELSGPSPADDAQWGRVGPAGMGASDRNRGAPMRGAADEGPWSRQRVALTGPPSNYRSSAGPYEPDETRRRPDDRPPMAPSKADQEDDWRAGGRVPQAPPARPAGGAAPADQGPWTRAGPPAASEGAGQPAPRVIERVIERDNRPPQSAAGGG</sequence>
<accession>A0A914XEM4</accession>
<dbReference type="Pfam" id="PF01399">
    <property type="entry name" value="PCI"/>
    <property type="match status" value="1"/>
</dbReference>
<dbReference type="AlphaFoldDB" id="A0A914XEM4"/>
<dbReference type="GO" id="GO:0003743">
    <property type="term" value="F:translation initiation factor activity"/>
    <property type="evidence" value="ECO:0007669"/>
    <property type="project" value="UniProtKB-UniRule"/>
</dbReference>
<keyword evidence="5 6" id="KW-0648">Protein biosynthesis</keyword>
<protein>
    <recommendedName>
        <fullName evidence="6">Eukaryotic translation initiation factor 3 subunit A</fullName>
        <shortName evidence="6">eIF3a</shortName>
    </recommendedName>
    <alternativeName>
        <fullName evidence="6">Eukaryotic translation initiation factor 3 subunit 10</fullName>
    </alternativeName>
</protein>
<feature type="coiled-coil region" evidence="6">
    <location>
        <begin position="588"/>
        <end position="639"/>
    </location>
</feature>
<dbReference type="Pfam" id="PF22591">
    <property type="entry name" value="eIF3a_PCI_TPR-like"/>
    <property type="match status" value="1"/>
</dbReference>
<dbReference type="PANTHER" id="PTHR14005:SF0">
    <property type="entry name" value="EUKARYOTIC TRANSLATION INITIATION FACTOR 3 SUBUNIT A"/>
    <property type="match status" value="1"/>
</dbReference>
<evidence type="ECO:0000256" key="7">
    <source>
        <dbReference type="SAM" id="MobiDB-lite"/>
    </source>
</evidence>
<evidence type="ECO:0000256" key="2">
    <source>
        <dbReference type="ARBA" id="ARBA00022490"/>
    </source>
</evidence>
<dbReference type="HAMAP" id="MF_03000">
    <property type="entry name" value="eIF3a"/>
    <property type="match status" value="1"/>
</dbReference>
<dbReference type="GO" id="GO:0001732">
    <property type="term" value="P:formation of cytoplasmic translation initiation complex"/>
    <property type="evidence" value="ECO:0007669"/>
    <property type="project" value="UniProtKB-UniRule"/>
</dbReference>
<dbReference type="GO" id="GO:0033290">
    <property type="term" value="C:eukaryotic 48S preinitiation complex"/>
    <property type="evidence" value="ECO:0007669"/>
    <property type="project" value="UniProtKB-UniRule"/>
</dbReference>
<dbReference type="GO" id="GO:0002188">
    <property type="term" value="P:translation reinitiation"/>
    <property type="evidence" value="ECO:0007669"/>
    <property type="project" value="TreeGrafter"/>
</dbReference>
<reference evidence="10" key="1">
    <citation type="submission" date="2022-11" db="UniProtKB">
        <authorList>
            <consortium name="WormBaseParasite"/>
        </authorList>
    </citation>
    <scope>IDENTIFICATION</scope>
</reference>
<evidence type="ECO:0000256" key="5">
    <source>
        <dbReference type="ARBA" id="ARBA00022917"/>
    </source>
</evidence>
<feature type="compositionally biased region" description="Basic and acidic residues" evidence="7">
    <location>
        <begin position="959"/>
        <end position="969"/>
    </location>
</feature>
<name>A0A914XEM4_9BILA</name>
<comment type="similarity">
    <text evidence="6">Belongs to the eIF-3 subunit A family.</text>
</comment>
<dbReference type="SMART" id="SM00088">
    <property type="entry name" value="PINT"/>
    <property type="match status" value="1"/>
</dbReference>
<dbReference type="PANTHER" id="PTHR14005">
    <property type="entry name" value="EUKARYOTIC TRANSLATION INITIATION FACTOR 3, THETA SUBUNIT"/>
    <property type="match status" value="1"/>
</dbReference>
<feature type="compositionally biased region" description="Low complexity" evidence="7">
    <location>
        <begin position="996"/>
        <end position="1007"/>
    </location>
</feature>
<keyword evidence="4 6" id="KW-0694">RNA-binding</keyword>
<evidence type="ECO:0000256" key="1">
    <source>
        <dbReference type="ARBA" id="ARBA00004496"/>
    </source>
</evidence>
<keyword evidence="6" id="KW-0175">Coiled coil</keyword>
<dbReference type="Gene3D" id="4.10.860.10">
    <property type="entry name" value="UVR domain"/>
    <property type="match status" value="1"/>
</dbReference>
<feature type="compositionally biased region" description="Basic and acidic residues" evidence="7">
    <location>
        <begin position="1027"/>
        <end position="1037"/>
    </location>
</feature>
<evidence type="ECO:0000313" key="9">
    <source>
        <dbReference type="Proteomes" id="UP000887566"/>
    </source>
</evidence>
<dbReference type="InterPro" id="IPR054711">
    <property type="entry name" value="eIF3a_PCI_TPR-like"/>
</dbReference>
<dbReference type="GO" id="GO:0071540">
    <property type="term" value="C:eukaryotic translation initiation factor 3 complex, eIF3e"/>
    <property type="evidence" value="ECO:0007669"/>
    <property type="project" value="TreeGrafter"/>
</dbReference>
<dbReference type="InterPro" id="IPR027512">
    <property type="entry name" value="EIF3A"/>
</dbReference>
<dbReference type="InterPro" id="IPR000717">
    <property type="entry name" value="PCI_dom"/>
</dbReference>
<dbReference type="Proteomes" id="UP000887566">
    <property type="component" value="Unplaced"/>
</dbReference>